<evidence type="ECO:0000313" key="2">
    <source>
        <dbReference type="EMBL" id="EAS62925.1"/>
    </source>
</evidence>
<name>Q1ZLB2_PHOAS</name>
<dbReference type="HOGENOM" id="CLU_3237431_0_0_6"/>
<keyword evidence="1" id="KW-0812">Transmembrane</keyword>
<gene>
    <name evidence="2" type="ORF">VAS14_22814</name>
</gene>
<keyword evidence="1" id="KW-0472">Membrane</keyword>
<dbReference type="Proteomes" id="UP000001603">
    <property type="component" value="Unassembled WGS sequence"/>
</dbReference>
<reference evidence="2 3" key="1">
    <citation type="journal article" date="2009" name="Proc. Natl. Acad. Sci. U.S.A.">
        <title>The genomic basis of trophic strategy in marine bacteria.</title>
        <authorList>
            <person name="Lauro F.M."/>
            <person name="McDougald D."/>
            <person name="Thomas T."/>
            <person name="Williams T.J."/>
            <person name="Egan S."/>
            <person name="Rice S."/>
            <person name="DeMaere M.Z."/>
            <person name="Ting L."/>
            <person name="Ertan H."/>
            <person name="Johnson J."/>
            <person name="Ferriera S."/>
            <person name="Lapidus A."/>
            <person name="Anderson I."/>
            <person name="Kyrpides N."/>
            <person name="Munk A.C."/>
            <person name="Detter C."/>
            <person name="Han C.S."/>
            <person name="Brown M.V."/>
            <person name="Robb F.T."/>
            <person name="Kjelleberg S."/>
            <person name="Cavicchioli R."/>
        </authorList>
    </citation>
    <scope>NUCLEOTIDE SEQUENCE [LARGE SCALE GENOMIC DNA]</scope>
    <source>
        <strain evidence="2 3">S14</strain>
    </source>
</reference>
<evidence type="ECO:0000256" key="1">
    <source>
        <dbReference type="SAM" id="Phobius"/>
    </source>
</evidence>
<proteinExistence type="predicted"/>
<accession>Q1ZLB2</accession>
<dbReference type="AlphaFoldDB" id="Q1ZLB2"/>
<organism evidence="2 3">
    <name type="scientific">Photobacterium angustum (strain S14 / CCUG 15956)</name>
    <name type="common">Vibrio sp. (strain S14 / CCUG 15956)</name>
    <dbReference type="NCBI Taxonomy" id="314292"/>
    <lineage>
        <taxon>Bacteria</taxon>
        <taxon>Pseudomonadati</taxon>
        <taxon>Pseudomonadota</taxon>
        <taxon>Gammaproteobacteria</taxon>
        <taxon>Vibrionales</taxon>
        <taxon>Vibrionaceae</taxon>
        <taxon>Photobacterium</taxon>
    </lineage>
</organism>
<feature type="transmembrane region" description="Helical" evidence="1">
    <location>
        <begin position="12"/>
        <end position="35"/>
    </location>
</feature>
<comment type="caution">
    <text evidence="2">The sequence shown here is derived from an EMBL/GenBank/DDBJ whole genome shotgun (WGS) entry which is preliminary data.</text>
</comment>
<sequence length="52" mass="6123">MKRVYAIGAMVWIYLEMAVYTLKHFIVKSVIYLVFDEKKAPTEGRFFGYLAD</sequence>
<protein>
    <submittedName>
        <fullName evidence="2">Uncharacterized protein</fullName>
    </submittedName>
</protein>
<dbReference type="EMBL" id="AAOJ01000012">
    <property type="protein sequence ID" value="EAS62925.1"/>
    <property type="molecule type" value="Genomic_DNA"/>
</dbReference>
<evidence type="ECO:0000313" key="3">
    <source>
        <dbReference type="Proteomes" id="UP000001603"/>
    </source>
</evidence>
<keyword evidence="1" id="KW-1133">Transmembrane helix</keyword>